<keyword evidence="4" id="KW-0804">Transcription</keyword>
<evidence type="ECO:0000256" key="2">
    <source>
        <dbReference type="ARBA" id="ARBA00023015"/>
    </source>
</evidence>
<evidence type="ECO:0000259" key="5">
    <source>
        <dbReference type="PROSITE" id="PS50931"/>
    </source>
</evidence>
<keyword evidence="7" id="KW-1185">Reference proteome</keyword>
<sequence length="294" mass="33061">MDRIDAMRVFTRVLERRSFTLAATDLGLPRSTVTDAVKKWETRLGVRLLERTTRHVSPTLDGDNFYARCVQILRDIDDAESAFQDENPKGALRVDAHGSFSRHFILPRLGAFLQRYPGINLFLSEADRRVDPLREGIDCVVRIGHLQQDDVVARQIGLLEEVTVASPAYLAKLGTPRSLNALKDHQMVGYCASGQSVAMPLEFQVNRKVTTQHLAASLWVNSAESLVEAAKRDLGIIQVPRYHVANALSQGELVALLEAYPPEPSPVWVLFPPHRQASSRVRVFIEWLQQTLEF</sequence>
<dbReference type="AlphaFoldDB" id="A0AAN0SKA6"/>
<keyword evidence="3" id="KW-0238">DNA-binding</keyword>
<geneLocation type="plasmid" evidence="6 7">
    <name>p319</name>
</geneLocation>
<dbReference type="PANTHER" id="PTHR30537">
    <property type="entry name" value="HTH-TYPE TRANSCRIPTIONAL REGULATOR"/>
    <property type="match status" value="1"/>
</dbReference>
<dbReference type="PROSITE" id="PS50931">
    <property type="entry name" value="HTH_LYSR"/>
    <property type="match status" value="1"/>
</dbReference>
<dbReference type="InterPro" id="IPR058163">
    <property type="entry name" value="LysR-type_TF_proteobact-type"/>
</dbReference>
<accession>A0AAN0SKA6</accession>
<evidence type="ECO:0000313" key="6">
    <source>
        <dbReference type="EMBL" id="AIW22766.1"/>
    </source>
</evidence>
<dbReference type="GO" id="GO:0006351">
    <property type="term" value="P:DNA-templated transcription"/>
    <property type="evidence" value="ECO:0007669"/>
    <property type="project" value="TreeGrafter"/>
</dbReference>
<gene>
    <name evidence="6" type="ORF">IX92_27310</name>
</gene>
<dbReference type="RefSeq" id="WP_006958488.1">
    <property type="nucleotide sequence ID" value="NZ_CP009620.1"/>
</dbReference>
<reference evidence="6 7" key="1">
    <citation type="submission" date="2014-10" db="EMBL/GenBank/DDBJ databases">
        <title>The Complete Genome Sequence for the Shellfish Pathogen Vibrio coralliilyticus RE98 Isolated from a Shellfish Hatchery.</title>
        <authorList>
            <person name="Richards G.P."/>
            <person name="Bono J.L."/>
            <person name="Watson M.A."/>
            <person name="Needleman D.S."/>
        </authorList>
    </citation>
    <scope>NUCLEOTIDE SEQUENCE [LARGE SCALE GENOMIC DNA]</scope>
    <source>
        <strain evidence="6 7">RE98</strain>
        <plasmid evidence="6 7">p319</plasmid>
    </source>
</reference>
<dbReference type="SUPFAM" id="SSF53850">
    <property type="entry name" value="Periplasmic binding protein-like II"/>
    <property type="match status" value="1"/>
</dbReference>
<evidence type="ECO:0000256" key="1">
    <source>
        <dbReference type="ARBA" id="ARBA00009437"/>
    </source>
</evidence>
<dbReference type="PANTHER" id="PTHR30537:SF72">
    <property type="entry name" value="LYSR FAMILY TRANSCRIPTIONAL REGULATOR"/>
    <property type="match status" value="1"/>
</dbReference>
<dbReference type="GO" id="GO:0003700">
    <property type="term" value="F:DNA-binding transcription factor activity"/>
    <property type="evidence" value="ECO:0007669"/>
    <property type="project" value="InterPro"/>
</dbReference>
<dbReference type="CDD" id="cd08472">
    <property type="entry name" value="PBP2_CrgA_like_3"/>
    <property type="match status" value="1"/>
</dbReference>
<dbReference type="SUPFAM" id="SSF46785">
    <property type="entry name" value="Winged helix' DNA-binding domain"/>
    <property type="match status" value="1"/>
</dbReference>
<dbReference type="FunFam" id="1.10.10.10:FF:000001">
    <property type="entry name" value="LysR family transcriptional regulator"/>
    <property type="match status" value="1"/>
</dbReference>
<dbReference type="Pfam" id="PF00126">
    <property type="entry name" value="HTH_1"/>
    <property type="match status" value="1"/>
</dbReference>
<dbReference type="Proteomes" id="UP000030081">
    <property type="component" value="Plasmid p319"/>
</dbReference>
<dbReference type="InterPro" id="IPR036390">
    <property type="entry name" value="WH_DNA-bd_sf"/>
</dbReference>
<evidence type="ECO:0000256" key="4">
    <source>
        <dbReference type="ARBA" id="ARBA00023163"/>
    </source>
</evidence>
<keyword evidence="6" id="KW-0614">Plasmid</keyword>
<dbReference type="Gene3D" id="3.40.190.290">
    <property type="match status" value="1"/>
</dbReference>
<name>A0AAN0SKA6_9VIBR</name>
<dbReference type="GO" id="GO:0043565">
    <property type="term" value="F:sequence-specific DNA binding"/>
    <property type="evidence" value="ECO:0007669"/>
    <property type="project" value="TreeGrafter"/>
</dbReference>
<dbReference type="InterPro" id="IPR036388">
    <property type="entry name" value="WH-like_DNA-bd_sf"/>
</dbReference>
<dbReference type="Pfam" id="PF03466">
    <property type="entry name" value="LysR_substrate"/>
    <property type="match status" value="1"/>
</dbReference>
<organism evidence="6 7">
    <name type="scientific">Vibrio coralliilyticus</name>
    <dbReference type="NCBI Taxonomy" id="190893"/>
    <lineage>
        <taxon>Bacteria</taxon>
        <taxon>Pseudomonadati</taxon>
        <taxon>Pseudomonadota</taxon>
        <taxon>Gammaproteobacteria</taxon>
        <taxon>Vibrionales</taxon>
        <taxon>Vibrionaceae</taxon>
        <taxon>Vibrio</taxon>
    </lineage>
</organism>
<dbReference type="EMBL" id="CP009620">
    <property type="protein sequence ID" value="AIW22766.1"/>
    <property type="molecule type" value="Genomic_DNA"/>
</dbReference>
<proteinExistence type="inferred from homology"/>
<feature type="domain" description="HTH lysR-type" evidence="5">
    <location>
        <begin position="1"/>
        <end position="59"/>
    </location>
</feature>
<evidence type="ECO:0000313" key="7">
    <source>
        <dbReference type="Proteomes" id="UP000030081"/>
    </source>
</evidence>
<comment type="similarity">
    <text evidence="1">Belongs to the LysR transcriptional regulatory family.</text>
</comment>
<keyword evidence="2" id="KW-0805">Transcription regulation</keyword>
<evidence type="ECO:0000256" key="3">
    <source>
        <dbReference type="ARBA" id="ARBA00023125"/>
    </source>
</evidence>
<dbReference type="InterPro" id="IPR000847">
    <property type="entry name" value="LysR_HTH_N"/>
</dbReference>
<dbReference type="Gene3D" id="1.10.10.10">
    <property type="entry name" value="Winged helix-like DNA-binding domain superfamily/Winged helix DNA-binding domain"/>
    <property type="match status" value="1"/>
</dbReference>
<dbReference type="InterPro" id="IPR005119">
    <property type="entry name" value="LysR_subst-bd"/>
</dbReference>
<dbReference type="KEGG" id="vcy:IX92_27310"/>
<protein>
    <submittedName>
        <fullName evidence="6">Transcriptional regulator</fullName>
    </submittedName>
</protein>